<dbReference type="Proteomes" id="UP000178023">
    <property type="component" value="Unassembled WGS sequence"/>
</dbReference>
<comment type="caution">
    <text evidence="10">The sequence shown here is derived from an EMBL/GenBank/DDBJ whole genome shotgun (WGS) entry which is preliminary data.</text>
</comment>
<evidence type="ECO:0000256" key="6">
    <source>
        <dbReference type="ARBA" id="ARBA00023136"/>
    </source>
</evidence>
<keyword evidence="3" id="KW-0132">Cell division</keyword>
<evidence type="ECO:0000313" key="11">
    <source>
        <dbReference type="Proteomes" id="UP000178023"/>
    </source>
</evidence>
<dbReference type="Pfam" id="PF08478">
    <property type="entry name" value="POTRA_1"/>
    <property type="match status" value="1"/>
</dbReference>
<protein>
    <recommendedName>
        <fullName evidence="9">POTRA domain-containing protein</fullName>
    </recommendedName>
</protein>
<keyword evidence="7" id="KW-0131">Cell cycle</keyword>
<dbReference type="InterPro" id="IPR013685">
    <property type="entry name" value="POTRA_FtsQ_type"/>
</dbReference>
<evidence type="ECO:0000259" key="9">
    <source>
        <dbReference type="PROSITE" id="PS51779"/>
    </source>
</evidence>
<name>A0A1F8F5T5_9BACT</name>
<proteinExistence type="predicted"/>
<evidence type="ECO:0000256" key="7">
    <source>
        <dbReference type="ARBA" id="ARBA00023306"/>
    </source>
</evidence>
<evidence type="ECO:0000313" key="10">
    <source>
        <dbReference type="EMBL" id="OGN08502.1"/>
    </source>
</evidence>
<sequence length="265" mass="30620">MRVYDGRNIKYQDKLAEKRRRVWILKILFFVGLVIAAVGFILYLLFFSGFLEIKELSVNGLDKVNSDRFHSEFNKRLNLKWLGLLEHQKNILTFDSDTFKAEMLAAFPEIKEISVSKEPPHALNINVVERTTVGIWCFVSGCKYFDKEGITWGEAAKSSGFLILIVEDMRPDISEINGELLDNAMLISKQLKEDGIFINRFVIQDKFIGDFSAFTSGGYELLFSMDFEVSKQLEVLEIFLADKKDDSSFDPQYIDLRINGRIYYK</sequence>
<reference evidence="10 11" key="1">
    <citation type="journal article" date="2016" name="Nat. Commun.">
        <title>Thousands of microbial genomes shed light on interconnected biogeochemical processes in an aquifer system.</title>
        <authorList>
            <person name="Anantharaman K."/>
            <person name="Brown C.T."/>
            <person name="Hug L.A."/>
            <person name="Sharon I."/>
            <person name="Castelle C.J."/>
            <person name="Probst A.J."/>
            <person name="Thomas B.C."/>
            <person name="Singh A."/>
            <person name="Wilkins M.J."/>
            <person name="Karaoz U."/>
            <person name="Brodie E.L."/>
            <person name="Williams K.H."/>
            <person name="Hubbard S.S."/>
            <person name="Banfield J.F."/>
        </authorList>
    </citation>
    <scope>NUCLEOTIDE SEQUENCE [LARGE SCALE GENOMIC DNA]</scope>
</reference>
<feature type="transmembrane region" description="Helical" evidence="8">
    <location>
        <begin position="21"/>
        <end position="46"/>
    </location>
</feature>
<dbReference type="EMBL" id="MGJL01000003">
    <property type="protein sequence ID" value="OGN08502.1"/>
    <property type="molecule type" value="Genomic_DNA"/>
</dbReference>
<evidence type="ECO:0000256" key="2">
    <source>
        <dbReference type="ARBA" id="ARBA00022475"/>
    </source>
</evidence>
<keyword evidence="6 8" id="KW-0472">Membrane</keyword>
<dbReference type="GO" id="GO:0051301">
    <property type="term" value="P:cell division"/>
    <property type="evidence" value="ECO:0007669"/>
    <property type="project" value="UniProtKB-KW"/>
</dbReference>
<evidence type="ECO:0000256" key="5">
    <source>
        <dbReference type="ARBA" id="ARBA00022989"/>
    </source>
</evidence>
<dbReference type="GO" id="GO:0005886">
    <property type="term" value="C:plasma membrane"/>
    <property type="evidence" value="ECO:0007669"/>
    <property type="project" value="TreeGrafter"/>
</dbReference>
<feature type="domain" description="POTRA" evidence="9">
    <location>
        <begin position="51"/>
        <end position="130"/>
    </location>
</feature>
<comment type="subcellular location">
    <subcellularLocation>
        <location evidence="1">Membrane</location>
    </subcellularLocation>
</comment>
<dbReference type="PANTHER" id="PTHR37820">
    <property type="entry name" value="CELL DIVISION PROTEIN DIVIB"/>
    <property type="match status" value="1"/>
</dbReference>
<keyword evidence="4 8" id="KW-0812">Transmembrane</keyword>
<keyword evidence="5 8" id="KW-1133">Transmembrane helix</keyword>
<evidence type="ECO:0000256" key="3">
    <source>
        <dbReference type="ARBA" id="ARBA00022618"/>
    </source>
</evidence>
<gene>
    <name evidence="10" type="ORF">A2750_02135</name>
</gene>
<evidence type="ECO:0000256" key="8">
    <source>
        <dbReference type="SAM" id="Phobius"/>
    </source>
</evidence>
<keyword evidence="2" id="KW-1003">Cell membrane</keyword>
<dbReference type="InterPro" id="IPR034746">
    <property type="entry name" value="POTRA"/>
</dbReference>
<dbReference type="Gene3D" id="3.10.20.310">
    <property type="entry name" value="membrane protein fhac"/>
    <property type="match status" value="1"/>
</dbReference>
<evidence type="ECO:0000256" key="1">
    <source>
        <dbReference type="ARBA" id="ARBA00004370"/>
    </source>
</evidence>
<dbReference type="AlphaFoldDB" id="A0A1F8F5T5"/>
<accession>A0A1F8F5T5</accession>
<dbReference type="PROSITE" id="PS51779">
    <property type="entry name" value="POTRA"/>
    <property type="match status" value="1"/>
</dbReference>
<organism evidence="10 11">
    <name type="scientific">Candidatus Yanofskybacteria bacterium RIFCSPHIGHO2_01_FULL_45_42</name>
    <dbReference type="NCBI Taxonomy" id="1802671"/>
    <lineage>
        <taxon>Bacteria</taxon>
        <taxon>Candidatus Yanofskyibacteriota</taxon>
    </lineage>
</organism>
<dbReference type="InterPro" id="IPR050487">
    <property type="entry name" value="FtsQ_DivIB"/>
</dbReference>
<dbReference type="PANTHER" id="PTHR37820:SF1">
    <property type="entry name" value="CELL DIVISION PROTEIN FTSQ"/>
    <property type="match status" value="1"/>
</dbReference>
<evidence type="ECO:0000256" key="4">
    <source>
        <dbReference type="ARBA" id="ARBA00022692"/>
    </source>
</evidence>